<name>A0AAV6N254_9ROSI</name>
<keyword evidence="2" id="KW-1185">Reference proteome</keyword>
<dbReference type="EMBL" id="JAGKQH010000009">
    <property type="protein sequence ID" value="KAG6591507.1"/>
    <property type="molecule type" value="Genomic_DNA"/>
</dbReference>
<dbReference type="Proteomes" id="UP000685013">
    <property type="component" value="Chromosome 9"/>
</dbReference>
<feature type="non-terminal residue" evidence="1">
    <location>
        <position position="1"/>
    </location>
</feature>
<protein>
    <submittedName>
        <fullName evidence="1">Uncharacterized protein</fullName>
    </submittedName>
</protein>
<dbReference type="AlphaFoldDB" id="A0AAV6N254"/>
<evidence type="ECO:0000313" key="1">
    <source>
        <dbReference type="EMBL" id="KAG6591507.1"/>
    </source>
</evidence>
<evidence type="ECO:0000313" key="2">
    <source>
        <dbReference type="Proteomes" id="UP000685013"/>
    </source>
</evidence>
<comment type="caution">
    <text evidence="1">The sequence shown here is derived from an EMBL/GenBank/DDBJ whole genome shotgun (WGS) entry which is preliminary data.</text>
</comment>
<organism evidence="1 2">
    <name type="scientific">Cucurbita argyrosperma subsp. sororia</name>
    <dbReference type="NCBI Taxonomy" id="37648"/>
    <lineage>
        <taxon>Eukaryota</taxon>
        <taxon>Viridiplantae</taxon>
        <taxon>Streptophyta</taxon>
        <taxon>Embryophyta</taxon>
        <taxon>Tracheophyta</taxon>
        <taxon>Spermatophyta</taxon>
        <taxon>Magnoliopsida</taxon>
        <taxon>eudicotyledons</taxon>
        <taxon>Gunneridae</taxon>
        <taxon>Pentapetalae</taxon>
        <taxon>rosids</taxon>
        <taxon>fabids</taxon>
        <taxon>Cucurbitales</taxon>
        <taxon>Cucurbitaceae</taxon>
        <taxon>Cucurbiteae</taxon>
        <taxon>Cucurbita</taxon>
    </lineage>
</organism>
<accession>A0AAV6N254</accession>
<gene>
    <name evidence="1" type="ORF">SDJN03_13853</name>
</gene>
<reference evidence="1 2" key="1">
    <citation type="journal article" date="2021" name="Hortic Res">
        <title>The domestication of Cucurbita argyrosperma as revealed by the genome of its wild relative.</title>
        <authorList>
            <person name="Barrera-Redondo J."/>
            <person name="Sanchez-de la Vega G."/>
            <person name="Aguirre-Liguori J.A."/>
            <person name="Castellanos-Morales G."/>
            <person name="Gutierrez-Guerrero Y.T."/>
            <person name="Aguirre-Dugua X."/>
            <person name="Aguirre-Planter E."/>
            <person name="Tenaillon M.I."/>
            <person name="Lira-Saade R."/>
            <person name="Eguiarte L.E."/>
        </authorList>
    </citation>
    <scope>NUCLEOTIDE SEQUENCE [LARGE SCALE GENOMIC DNA]</scope>
    <source>
        <strain evidence="1">JBR-2021</strain>
    </source>
</reference>
<sequence>MFLPSATMWTLRQFLPSCFHELQRIQSSQEESETILYKIDGQKKKLLINNGKDSLDLLLKPSAVFEFSFPVIRTLEVWCRLAFDIADTRTCSIITSIYDSLEGFLLFIW</sequence>
<proteinExistence type="predicted"/>